<feature type="region of interest" description="Disordered" evidence="1">
    <location>
        <begin position="253"/>
        <end position="348"/>
    </location>
</feature>
<proteinExistence type="predicted"/>
<evidence type="ECO:0000256" key="1">
    <source>
        <dbReference type="SAM" id="MobiDB-lite"/>
    </source>
</evidence>
<comment type="caution">
    <text evidence="2">The sequence shown here is derived from an EMBL/GenBank/DDBJ whole genome shotgun (WGS) entry which is preliminary data.</text>
</comment>
<reference evidence="2 3" key="1">
    <citation type="submission" date="2024-02" db="EMBL/GenBank/DDBJ databases">
        <title>De novo assembly and annotation of 12 fungi associated with fruit tree decline syndrome in Ontario, Canada.</title>
        <authorList>
            <person name="Sulman M."/>
            <person name="Ellouze W."/>
            <person name="Ilyukhin E."/>
        </authorList>
    </citation>
    <scope>NUCLEOTIDE SEQUENCE [LARGE SCALE GENOMIC DNA]</scope>
    <source>
        <strain evidence="2 3">M42-189</strain>
    </source>
</reference>
<accession>A0ABR3S2I2</accession>
<dbReference type="Proteomes" id="UP001521785">
    <property type="component" value="Unassembled WGS sequence"/>
</dbReference>
<keyword evidence="3" id="KW-1185">Reference proteome</keyword>
<organism evidence="2 3">
    <name type="scientific">Paraconiothyrium brasiliense</name>
    <dbReference type="NCBI Taxonomy" id="300254"/>
    <lineage>
        <taxon>Eukaryota</taxon>
        <taxon>Fungi</taxon>
        <taxon>Dikarya</taxon>
        <taxon>Ascomycota</taxon>
        <taxon>Pezizomycotina</taxon>
        <taxon>Dothideomycetes</taxon>
        <taxon>Pleosporomycetidae</taxon>
        <taxon>Pleosporales</taxon>
        <taxon>Massarineae</taxon>
        <taxon>Didymosphaeriaceae</taxon>
        <taxon>Paraconiothyrium</taxon>
    </lineage>
</organism>
<feature type="compositionally biased region" description="Basic and acidic residues" evidence="1">
    <location>
        <begin position="270"/>
        <end position="304"/>
    </location>
</feature>
<gene>
    <name evidence="2" type="ORF">SLS60_002089</name>
</gene>
<feature type="region of interest" description="Disordered" evidence="1">
    <location>
        <begin position="23"/>
        <end position="44"/>
    </location>
</feature>
<dbReference type="EMBL" id="JAKJXO020000002">
    <property type="protein sequence ID" value="KAL1610422.1"/>
    <property type="molecule type" value="Genomic_DNA"/>
</dbReference>
<feature type="compositionally biased region" description="Basic and acidic residues" evidence="1">
    <location>
        <begin position="176"/>
        <end position="186"/>
    </location>
</feature>
<evidence type="ECO:0000313" key="2">
    <source>
        <dbReference type="EMBL" id="KAL1610422.1"/>
    </source>
</evidence>
<sequence length="368" mass="42047">MIARPRTATSTLPASLILTPRAQKQYRRYQSQTSDLPPKRQGRLPNATEYADFQSWLAKRDSGYLSDTPLADIAYYAERASEQREEKGKASVCEHTLHPTYQERAERCPVCTVEVHMTYMKALTVALEATGGLMKQRWEATDQDCPVLQAWYAGKLALIKELGRLESLAQDEQDYDQEHQEKEHQQKGNSSQATSEVKTATQALDIYWDSMEANATMRRLPCSEKARTVVFCPETKFEQGRDQLYFWRKSPRYEAGGKYAPPSDDEDHEGEVKECSETTTSTRRESCAASSDTREVFVLKHDRNDEEESDGESSDLEDDDDDDDEEEGEEEDEDEDDEENDDDVDASFIIFEDEQLVVQGAEFVVFED</sequence>
<feature type="compositionally biased region" description="Acidic residues" evidence="1">
    <location>
        <begin position="305"/>
        <end position="348"/>
    </location>
</feature>
<name>A0ABR3S2I2_9PLEO</name>
<protein>
    <submittedName>
        <fullName evidence="2">Uncharacterized protein</fullName>
    </submittedName>
</protein>
<feature type="region of interest" description="Disordered" evidence="1">
    <location>
        <begin position="171"/>
        <end position="196"/>
    </location>
</feature>
<evidence type="ECO:0000313" key="3">
    <source>
        <dbReference type="Proteomes" id="UP001521785"/>
    </source>
</evidence>